<name>A0ABT2CSQ3_9BURK</name>
<dbReference type="RefSeq" id="WP_258810182.1">
    <property type="nucleotide sequence ID" value="NZ_JANUGU010000001.1"/>
</dbReference>
<dbReference type="EMBL" id="JANUGU010000001">
    <property type="protein sequence ID" value="MCS0657015.1"/>
    <property type="molecule type" value="Genomic_DNA"/>
</dbReference>
<evidence type="ECO:0000313" key="1">
    <source>
        <dbReference type="EMBL" id="MCS0657015.1"/>
    </source>
</evidence>
<reference evidence="1 2" key="1">
    <citation type="submission" date="2022-08" db="EMBL/GenBank/DDBJ databases">
        <title>Reclassification of Massilia species as members of the genera Telluria, Duganella, Pseudoduganella, Mokoshia gen. nov. and Zemynaea gen. nov. using orthogonal and non-orthogonal genome-based approaches.</title>
        <authorList>
            <person name="Bowman J.P."/>
        </authorList>
    </citation>
    <scope>NUCLEOTIDE SEQUENCE [LARGE SCALE GENOMIC DNA]</scope>
    <source>
        <strain evidence="1 2">JCM 31606</strain>
    </source>
</reference>
<proteinExistence type="predicted"/>
<accession>A0ABT2CSQ3</accession>
<organism evidence="1 2">
    <name type="scientific">Massilia terrae</name>
    <dbReference type="NCBI Taxonomy" id="1811224"/>
    <lineage>
        <taxon>Bacteria</taxon>
        <taxon>Pseudomonadati</taxon>
        <taxon>Pseudomonadota</taxon>
        <taxon>Betaproteobacteria</taxon>
        <taxon>Burkholderiales</taxon>
        <taxon>Oxalobacteraceae</taxon>
        <taxon>Telluria group</taxon>
        <taxon>Massilia</taxon>
    </lineage>
</organism>
<comment type="caution">
    <text evidence="1">The sequence shown here is derived from an EMBL/GenBank/DDBJ whole genome shotgun (WGS) entry which is preliminary data.</text>
</comment>
<gene>
    <name evidence="1" type="ORF">NX778_02935</name>
</gene>
<keyword evidence="2" id="KW-1185">Reference proteome</keyword>
<evidence type="ECO:0000313" key="2">
    <source>
        <dbReference type="Proteomes" id="UP001204621"/>
    </source>
</evidence>
<dbReference type="Proteomes" id="UP001204621">
    <property type="component" value="Unassembled WGS sequence"/>
</dbReference>
<sequence>MNADAFDTLNQLFYLLSADGREPGTLVGLKPRAVREMYSEARNRLTRSGAQGMHQLELRLRTGWGWHVYLPPEARGAVIHAVIEAVKNGQNIGDNRLRQAAAFIINELLATVQSISQLNNTIDRVTSDIGLAPGRNHGVQLINSIVDRTVYADCIERCQTELIRSHPLCGRPFLRNDEREFIAASLPLHHPGYSGGLEMA</sequence>
<protein>
    <submittedName>
        <fullName evidence="1">Uncharacterized protein</fullName>
    </submittedName>
</protein>